<sequence length="36" mass="3993">MNYLTNLLLPISVTTCIAKYVAASTNHIVYTKQPLP</sequence>
<accession>A0A0A9CAG1</accession>
<protein>
    <submittedName>
        <fullName evidence="1">Uncharacterized protein</fullName>
    </submittedName>
</protein>
<evidence type="ECO:0000313" key="1">
    <source>
        <dbReference type="EMBL" id="JAD72541.1"/>
    </source>
</evidence>
<dbReference type="AlphaFoldDB" id="A0A0A9CAG1"/>
<name>A0A0A9CAG1_ARUDO</name>
<reference evidence="1" key="1">
    <citation type="submission" date="2014-09" db="EMBL/GenBank/DDBJ databases">
        <authorList>
            <person name="Magalhaes I.L.F."/>
            <person name="Oliveira U."/>
            <person name="Santos F.R."/>
            <person name="Vidigal T.H.D.A."/>
            <person name="Brescovit A.D."/>
            <person name="Santos A.J."/>
        </authorList>
    </citation>
    <scope>NUCLEOTIDE SEQUENCE</scope>
    <source>
        <tissue evidence="1">Shoot tissue taken approximately 20 cm above the soil surface</tissue>
    </source>
</reference>
<organism evidence="1">
    <name type="scientific">Arundo donax</name>
    <name type="common">Giant reed</name>
    <name type="synonym">Donax arundinaceus</name>
    <dbReference type="NCBI Taxonomy" id="35708"/>
    <lineage>
        <taxon>Eukaryota</taxon>
        <taxon>Viridiplantae</taxon>
        <taxon>Streptophyta</taxon>
        <taxon>Embryophyta</taxon>
        <taxon>Tracheophyta</taxon>
        <taxon>Spermatophyta</taxon>
        <taxon>Magnoliopsida</taxon>
        <taxon>Liliopsida</taxon>
        <taxon>Poales</taxon>
        <taxon>Poaceae</taxon>
        <taxon>PACMAD clade</taxon>
        <taxon>Arundinoideae</taxon>
        <taxon>Arundineae</taxon>
        <taxon>Arundo</taxon>
    </lineage>
</organism>
<proteinExistence type="predicted"/>
<dbReference type="EMBL" id="GBRH01225354">
    <property type="protein sequence ID" value="JAD72541.1"/>
    <property type="molecule type" value="Transcribed_RNA"/>
</dbReference>
<reference evidence="1" key="2">
    <citation type="journal article" date="2015" name="Data Brief">
        <title>Shoot transcriptome of the giant reed, Arundo donax.</title>
        <authorList>
            <person name="Barrero R.A."/>
            <person name="Guerrero F.D."/>
            <person name="Moolhuijzen P."/>
            <person name="Goolsby J.A."/>
            <person name="Tidwell J."/>
            <person name="Bellgard S.E."/>
            <person name="Bellgard M.I."/>
        </authorList>
    </citation>
    <scope>NUCLEOTIDE SEQUENCE</scope>
    <source>
        <tissue evidence="1">Shoot tissue taken approximately 20 cm above the soil surface</tissue>
    </source>
</reference>